<name>A0A0N4UH59_DRAME</name>
<dbReference type="WBParaSite" id="DME_0000686201-mRNA-1">
    <property type="protein sequence ID" value="DME_0000686201-mRNA-1"/>
    <property type="gene ID" value="DME_0000686201"/>
</dbReference>
<evidence type="ECO:0000313" key="1">
    <source>
        <dbReference type="EMBL" id="VDN51503.1"/>
    </source>
</evidence>
<evidence type="ECO:0000313" key="2">
    <source>
        <dbReference type="Proteomes" id="UP000038040"/>
    </source>
</evidence>
<proteinExistence type="predicted"/>
<evidence type="ECO:0000313" key="4">
    <source>
        <dbReference type="WBParaSite" id="DME_0000686201-mRNA-1"/>
    </source>
</evidence>
<protein>
    <submittedName>
        <fullName evidence="4">MIF4G domain-containing protein</fullName>
    </submittedName>
</protein>
<accession>A0A0N4UH59</accession>
<organism evidence="2 4">
    <name type="scientific">Dracunculus medinensis</name>
    <name type="common">Guinea worm</name>
    <dbReference type="NCBI Taxonomy" id="318479"/>
    <lineage>
        <taxon>Eukaryota</taxon>
        <taxon>Metazoa</taxon>
        <taxon>Ecdysozoa</taxon>
        <taxon>Nematoda</taxon>
        <taxon>Chromadorea</taxon>
        <taxon>Rhabditida</taxon>
        <taxon>Spirurina</taxon>
        <taxon>Dracunculoidea</taxon>
        <taxon>Dracunculidae</taxon>
        <taxon>Dracunculus</taxon>
    </lineage>
</organism>
<reference evidence="4" key="1">
    <citation type="submission" date="2017-02" db="UniProtKB">
        <authorList>
            <consortium name="WormBaseParasite"/>
        </authorList>
    </citation>
    <scope>IDENTIFICATION</scope>
</reference>
<dbReference type="EMBL" id="UYYG01000022">
    <property type="protein sequence ID" value="VDN51503.1"/>
    <property type="molecule type" value="Genomic_DNA"/>
</dbReference>
<evidence type="ECO:0000313" key="3">
    <source>
        <dbReference type="Proteomes" id="UP000274756"/>
    </source>
</evidence>
<gene>
    <name evidence="1" type="ORF">DME_LOCUS1476</name>
</gene>
<sequence>MEKGMAPFIVNDSVGPNNSAIVTLLLKKLNRFGECANTIASSLLENDERCLSTLSALLYLHENSVVLPDELNPRYIFVCVMYQIGFDHEITVIKQSDGCNGSLNKENLMQNMIDCFIRFRLVCERMKVANIEPFNLKFLIKAIEGVEETWEYCIMNGIIN</sequence>
<dbReference type="Proteomes" id="UP000274756">
    <property type="component" value="Unassembled WGS sequence"/>
</dbReference>
<dbReference type="AlphaFoldDB" id="A0A0N4UH59"/>
<keyword evidence="3" id="KW-1185">Reference proteome</keyword>
<reference evidence="1 3" key="2">
    <citation type="submission" date="2018-11" db="EMBL/GenBank/DDBJ databases">
        <authorList>
            <consortium name="Pathogen Informatics"/>
        </authorList>
    </citation>
    <scope>NUCLEOTIDE SEQUENCE [LARGE SCALE GENOMIC DNA]</scope>
</reference>
<dbReference type="Proteomes" id="UP000038040">
    <property type="component" value="Unplaced"/>
</dbReference>